<dbReference type="SUPFAM" id="SSF110296">
    <property type="entry name" value="Oligoxyloglucan reducing end-specific cellobiohydrolase"/>
    <property type="match status" value="2"/>
</dbReference>
<comment type="subcellular location">
    <subcellularLocation>
        <location evidence="1">Golgi apparatus</location>
        <location evidence="1">trans-Golgi network membrane</location>
    </subcellularLocation>
    <subcellularLocation>
        <location evidence="15">Prevacuolar compartment membrane</location>
    </subcellularLocation>
</comment>
<dbReference type="FunFam" id="2.10.70.80:FF:000001">
    <property type="entry name" value="Sortilin-related VPS10 domain-containing receptor 1"/>
    <property type="match status" value="1"/>
</dbReference>
<dbReference type="InterPro" id="IPR031777">
    <property type="entry name" value="Sortilin_C"/>
</dbReference>
<dbReference type="Gene3D" id="3.30.60.270">
    <property type="match status" value="2"/>
</dbReference>
<organism evidence="19 20">
    <name type="scientific">Thelephora terrestris</name>
    <dbReference type="NCBI Taxonomy" id="56493"/>
    <lineage>
        <taxon>Eukaryota</taxon>
        <taxon>Fungi</taxon>
        <taxon>Dikarya</taxon>
        <taxon>Basidiomycota</taxon>
        <taxon>Agaricomycotina</taxon>
        <taxon>Agaricomycetes</taxon>
        <taxon>Thelephorales</taxon>
        <taxon>Thelephoraceae</taxon>
        <taxon>Thelephora</taxon>
    </lineage>
</organism>
<dbReference type="Proteomes" id="UP000736335">
    <property type="component" value="Unassembled WGS sequence"/>
</dbReference>
<dbReference type="CDD" id="cd15482">
    <property type="entry name" value="Sialidase_non-viral"/>
    <property type="match status" value="1"/>
</dbReference>
<keyword evidence="10" id="KW-0325">Glycoprotein</keyword>
<evidence type="ECO:0000256" key="13">
    <source>
        <dbReference type="ARBA" id="ARBA00031354"/>
    </source>
</evidence>
<dbReference type="FunFam" id="3.30.60.270:FF:000005">
    <property type="entry name" value="Sortilin"/>
    <property type="match status" value="1"/>
</dbReference>
<evidence type="ECO:0000256" key="8">
    <source>
        <dbReference type="ARBA" id="ARBA00023136"/>
    </source>
</evidence>
<keyword evidence="5" id="KW-0677">Repeat</keyword>
<evidence type="ECO:0000313" key="19">
    <source>
        <dbReference type="EMBL" id="KAF9784953.1"/>
    </source>
</evidence>
<dbReference type="EMBL" id="WIUZ02000007">
    <property type="protein sequence ID" value="KAF9784953.1"/>
    <property type="molecule type" value="Genomic_DNA"/>
</dbReference>
<evidence type="ECO:0000256" key="9">
    <source>
        <dbReference type="ARBA" id="ARBA00023170"/>
    </source>
</evidence>
<keyword evidence="9" id="KW-0675">Receptor</keyword>
<dbReference type="GO" id="GO:0006895">
    <property type="term" value="P:Golgi to endosome transport"/>
    <property type="evidence" value="ECO:0007669"/>
    <property type="project" value="TreeGrafter"/>
</dbReference>
<dbReference type="Gene3D" id="2.10.70.80">
    <property type="match status" value="2"/>
</dbReference>
<evidence type="ECO:0000256" key="2">
    <source>
        <dbReference type="ARBA" id="ARBA00015369"/>
    </source>
</evidence>
<dbReference type="InterPro" id="IPR006581">
    <property type="entry name" value="VPS10"/>
</dbReference>
<evidence type="ECO:0000256" key="17">
    <source>
        <dbReference type="SAM" id="SignalP"/>
    </source>
</evidence>
<dbReference type="GO" id="GO:0006896">
    <property type="term" value="P:Golgi to vacuole transport"/>
    <property type="evidence" value="ECO:0007669"/>
    <property type="project" value="TreeGrafter"/>
</dbReference>
<accession>A0A9P6HF57</accession>
<evidence type="ECO:0000256" key="11">
    <source>
        <dbReference type="ARBA" id="ARBA00025569"/>
    </source>
</evidence>
<keyword evidence="4 17" id="KW-0732">Signal</keyword>
<keyword evidence="3 16" id="KW-0812">Transmembrane</keyword>
<dbReference type="GO" id="GO:0006623">
    <property type="term" value="P:protein targeting to vacuole"/>
    <property type="evidence" value="ECO:0007669"/>
    <property type="project" value="TreeGrafter"/>
</dbReference>
<feature type="domain" description="VPS10" evidence="18">
    <location>
        <begin position="723"/>
        <end position="1353"/>
    </location>
</feature>
<gene>
    <name evidence="19" type="ORF">BJ322DRAFT_797915</name>
</gene>
<sequence>MGSTFKGPLLLALLITFLSALFANAQEPESQITYFANLPTSLFFFEDTSAVVYLDVVKGEVHISQDEGKTWDRADIPYGQASMVIPHPFDSKYAFILTKDKTHYRTADRGKSWQSFEMPAAPAFVAKPLSFHVDPKKYDYILYQGTTCEPFGWGERCYDETYYTKDGFATSKALLSETSRCQFAHSTKDFKHDAHEDLIYCVGFDTSSSTGSHSLSASKLFSSTDFFEDDNKVEDLGIGKNARGVVAFAILSKFAVVALKDLTPGAENEMLLYVTVDTKTWAKARFPHASSARLRENAYTIVESTTHSLAVDVVLQDMSTIGTLFVSNSNGTYFVESLRDTNRNEMGYVDYENLYGVEGVGLANIVSNAQEVESRRAPKQLKTRITFDDGRTWQSVRAPSQDAEGKRIPCNPADADVCSLHLHSVTIPHNFGRIFSSPAPGLVMGVGSVGESLKPYEESDTFLSTDAGVTWSMVRLDAHKYEFGDSGSILVVVNDEETTDSVSYSTDFGRTWKSFKFGVKLRARILTTVSDSTSQKFMLVGQVDKREQQGDGRFVTVFLDFANTRTRQCGDNDFEDWYARTSKGKECLMGHKQWYRRRKADANCYVGHKFEDPREREQNCPCEDDDYECDYNFIRNGDQCVPAGPEPVPPNVCAGNDPDETYYGSSGYRLIPGNTCDKDRGLKKDEPLKKPCSNAQPAEGEITHRTFEFPSFVVQFAYFEQSTTILVRLADFSLWQSSNEGYGWMQIDPESTFLAFYHHKYTPDRAYAITPEKKFFYTTNTGRSWHSAEAPTTPNSFGLGVLHFHPESDYLIWTGDEDCNERGEDCHAVAHYSRDNGRTWALLDKYVRNCAWARDATLFTDPTEIICESYRDKTGNQRFFQMDNPLELIEGTDYYRKKKKLFDHVVGFAKFSEFLIVAEYQQQKQALDVQVSLDGVNFAAGLFPPTMRPDQHAYTILESTTNSIFLHVTISEAPNPYWGNILKSNSNGTYFGLSMDYVNRDERGYVDFEKMIGLDGIVIINVVANPGNATLTGGKELRTLISHNDGGTWKPIVPPKIDSHGNKYECDTTKCGLHLHGYTERFDPRATFSTPSIPGLIMAVGNVGERLVGYTDSDTFLSRDAGFTWEEVHKDAHLFEFGDSGSILIMANDEGPTDHVLFSTDEGLNWREYKFSDQPVRVRSIATVPTDTSRRFILFGYYGRSSNWIAIHIDMTSLTHKKCVLDLEDPGKDDFELWSPSEEREERCLFGRQTLYHRRVRDRNCYVGDQPKSIERVVKNCACIESDFECEFNHERDASGECLLVSGLQALSSDDSCKGDDDYWYDRTAYRKIPHSSCEGGIRLDRGPSHVCPGFRAHNAFFWLMVFLLPFGFTSVIGYWYYRRSGMARGTIRLPGDNAYGYGQGSGALDTLASVPWFVIGVLGIAWENVSSLVGSVTAGYRTRRGYRDVPVDEDAQVLHFEDEEE</sequence>
<protein>
    <recommendedName>
        <fullName evidence="2">Vacuolar protein sorting/targeting protein 10</fullName>
    </recommendedName>
    <alternativeName>
        <fullName evidence="13">Carboxypeptidase Y receptor</fullName>
    </alternativeName>
    <alternativeName>
        <fullName evidence="12 14">Sortilin VPS10</fullName>
    </alternativeName>
</protein>
<dbReference type="InterPro" id="IPR015943">
    <property type="entry name" value="WD40/YVTN_repeat-like_dom_sf"/>
</dbReference>
<evidence type="ECO:0000256" key="6">
    <source>
        <dbReference type="ARBA" id="ARBA00022989"/>
    </source>
</evidence>
<evidence type="ECO:0000313" key="20">
    <source>
        <dbReference type="Proteomes" id="UP000736335"/>
    </source>
</evidence>
<comment type="function">
    <text evidence="11">Functions as a sorting receptor in the Golgi compartment required for the intracellular sorting and delivery of soluble vacuolar proteins, like carboxypeptidase Y (CPY) and proteinase A. Executes multiple rounds of sorting by cycling between the late Golgi and a prevacuolar endosome-like compartment.</text>
</comment>
<evidence type="ECO:0000256" key="5">
    <source>
        <dbReference type="ARBA" id="ARBA00022737"/>
    </source>
</evidence>
<keyword evidence="6 16" id="KW-1133">Transmembrane helix</keyword>
<dbReference type="GO" id="GO:0005794">
    <property type="term" value="C:Golgi apparatus"/>
    <property type="evidence" value="ECO:0007669"/>
    <property type="project" value="UniProtKB-SubCell"/>
</dbReference>
<keyword evidence="7" id="KW-0333">Golgi apparatus</keyword>
<dbReference type="OrthoDB" id="443634at2759"/>
<evidence type="ECO:0000256" key="15">
    <source>
        <dbReference type="ARBA" id="ARBA00046293"/>
    </source>
</evidence>
<dbReference type="PANTHER" id="PTHR12106:SF27">
    <property type="entry name" value="SORTILIN-RELATED RECEPTOR"/>
    <property type="match status" value="1"/>
</dbReference>
<evidence type="ECO:0000256" key="10">
    <source>
        <dbReference type="ARBA" id="ARBA00023180"/>
    </source>
</evidence>
<evidence type="ECO:0000256" key="1">
    <source>
        <dbReference type="ARBA" id="ARBA00004198"/>
    </source>
</evidence>
<evidence type="ECO:0000256" key="14">
    <source>
        <dbReference type="ARBA" id="ARBA00031902"/>
    </source>
</evidence>
<evidence type="ECO:0000256" key="7">
    <source>
        <dbReference type="ARBA" id="ARBA00023034"/>
    </source>
</evidence>
<feature type="chain" id="PRO_5040163209" description="Vacuolar protein sorting/targeting protein 10" evidence="17">
    <location>
        <begin position="26"/>
        <end position="1462"/>
    </location>
</feature>
<evidence type="ECO:0000256" key="4">
    <source>
        <dbReference type="ARBA" id="ARBA00022729"/>
    </source>
</evidence>
<dbReference type="Pfam" id="PF15901">
    <property type="entry name" value="Sortilin_C"/>
    <property type="match status" value="2"/>
</dbReference>
<dbReference type="GO" id="GO:0005829">
    <property type="term" value="C:cytosol"/>
    <property type="evidence" value="ECO:0007669"/>
    <property type="project" value="GOC"/>
</dbReference>
<name>A0A9P6HF57_9AGAM</name>
<feature type="signal peptide" evidence="17">
    <location>
        <begin position="1"/>
        <end position="25"/>
    </location>
</feature>
<evidence type="ECO:0000259" key="18">
    <source>
        <dbReference type="SMART" id="SM00602"/>
    </source>
</evidence>
<feature type="transmembrane region" description="Helical" evidence="16">
    <location>
        <begin position="1356"/>
        <end position="1378"/>
    </location>
</feature>
<dbReference type="Pfam" id="PF15902">
    <property type="entry name" value="Sortilin-Vps10"/>
    <property type="match status" value="2"/>
</dbReference>
<feature type="domain" description="VPS10" evidence="18">
    <location>
        <begin position="50"/>
        <end position="697"/>
    </location>
</feature>
<dbReference type="SMART" id="SM00602">
    <property type="entry name" value="VPS10"/>
    <property type="match status" value="2"/>
</dbReference>
<keyword evidence="8 16" id="KW-0472">Membrane</keyword>
<dbReference type="InterPro" id="IPR050310">
    <property type="entry name" value="VPS10-sortilin"/>
</dbReference>
<dbReference type="Gene3D" id="2.130.10.10">
    <property type="entry name" value="YVTN repeat-like/Quinoprotein amine dehydrogenase"/>
    <property type="match status" value="3"/>
</dbReference>
<evidence type="ECO:0000256" key="16">
    <source>
        <dbReference type="SAM" id="Phobius"/>
    </source>
</evidence>
<dbReference type="PANTHER" id="PTHR12106">
    <property type="entry name" value="SORTILIN RELATED"/>
    <property type="match status" value="1"/>
</dbReference>
<reference evidence="19" key="2">
    <citation type="submission" date="2020-11" db="EMBL/GenBank/DDBJ databases">
        <authorList>
            <consortium name="DOE Joint Genome Institute"/>
            <person name="Kuo A."/>
            <person name="Miyauchi S."/>
            <person name="Kiss E."/>
            <person name="Drula E."/>
            <person name="Kohler A."/>
            <person name="Sanchez-Garcia M."/>
            <person name="Andreopoulos B."/>
            <person name="Barry K.W."/>
            <person name="Bonito G."/>
            <person name="Buee M."/>
            <person name="Carver A."/>
            <person name="Chen C."/>
            <person name="Cichocki N."/>
            <person name="Clum A."/>
            <person name="Culley D."/>
            <person name="Crous P.W."/>
            <person name="Fauchery L."/>
            <person name="Girlanda M."/>
            <person name="Hayes R."/>
            <person name="Keri Z."/>
            <person name="Labutti K."/>
            <person name="Lipzen A."/>
            <person name="Lombard V."/>
            <person name="Magnuson J."/>
            <person name="Maillard F."/>
            <person name="Morin E."/>
            <person name="Murat C."/>
            <person name="Nolan M."/>
            <person name="Ohm R."/>
            <person name="Pangilinan J."/>
            <person name="Pereira M."/>
            <person name="Perotto S."/>
            <person name="Peter M."/>
            <person name="Riley R."/>
            <person name="Sitrit Y."/>
            <person name="Stielow B."/>
            <person name="Szollosi G."/>
            <person name="Zifcakova L."/>
            <person name="Stursova M."/>
            <person name="Spatafora J.W."/>
            <person name="Tedersoo L."/>
            <person name="Vaario L.-M."/>
            <person name="Yamada A."/>
            <person name="Yan M."/>
            <person name="Wang P."/>
            <person name="Xu J."/>
            <person name="Bruns T."/>
            <person name="Baldrian P."/>
            <person name="Vilgalys R."/>
            <person name="Henrissat B."/>
            <person name="Grigoriev I.V."/>
            <person name="Hibbett D."/>
            <person name="Nagy L.G."/>
            <person name="Martin F.M."/>
        </authorList>
    </citation>
    <scope>NUCLEOTIDE SEQUENCE</scope>
    <source>
        <strain evidence="19">UH-Tt-Lm1</strain>
    </source>
</reference>
<evidence type="ECO:0000256" key="12">
    <source>
        <dbReference type="ARBA" id="ARBA00031250"/>
    </source>
</evidence>
<dbReference type="InterPro" id="IPR031778">
    <property type="entry name" value="Sortilin_N"/>
</dbReference>
<dbReference type="GO" id="GO:0016020">
    <property type="term" value="C:membrane"/>
    <property type="evidence" value="ECO:0007669"/>
    <property type="project" value="InterPro"/>
</dbReference>
<reference evidence="19" key="1">
    <citation type="journal article" date="2020" name="Nat. Commun.">
        <title>Large-scale genome sequencing of mycorrhizal fungi provides insights into the early evolution of symbiotic traits.</title>
        <authorList>
            <person name="Miyauchi S."/>
            <person name="Kiss E."/>
            <person name="Kuo A."/>
            <person name="Drula E."/>
            <person name="Kohler A."/>
            <person name="Sanchez-Garcia M."/>
            <person name="Morin E."/>
            <person name="Andreopoulos B."/>
            <person name="Barry K.W."/>
            <person name="Bonito G."/>
            <person name="Buee M."/>
            <person name="Carver A."/>
            <person name="Chen C."/>
            <person name="Cichocki N."/>
            <person name="Clum A."/>
            <person name="Culley D."/>
            <person name="Crous P.W."/>
            <person name="Fauchery L."/>
            <person name="Girlanda M."/>
            <person name="Hayes R.D."/>
            <person name="Keri Z."/>
            <person name="LaButti K."/>
            <person name="Lipzen A."/>
            <person name="Lombard V."/>
            <person name="Magnuson J."/>
            <person name="Maillard F."/>
            <person name="Murat C."/>
            <person name="Nolan M."/>
            <person name="Ohm R.A."/>
            <person name="Pangilinan J."/>
            <person name="Pereira M.F."/>
            <person name="Perotto S."/>
            <person name="Peter M."/>
            <person name="Pfister S."/>
            <person name="Riley R."/>
            <person name="Sitrit Y."/>
            <person name="Stielow J.B."/>
            <person name="Szollosi G."/>
            <person name="Zifcakova L."/>
            <person name="Stursova M."/>
            <person name="Spatafora J.W."/>
            <person name="Tedersoo L."/>
            <person name="Vaario L.M."/>
            <person name="Yamada A."/>
            <person name="Yan M."/>
            <person name="Wang P."/>
            <person name="Xu J."/>
            <person name="Bruns T."/>
            <person name="Baldrian P."/>
            <person name="Vilgalys R."/>
            <person name="Dunand C."/>
            <person name="Henrissat B."/>
            <person name="Grigoriev I.V."/>
            <person name="Hibbett D."/>
            <person name="Nagy L.G."/>
            <person name="Martin F.M."/>
        </authorList>
    </citation>
    <scope>NUCLEOTIDE SEQUENCE</scope>
    <source>
        <strain evidence="19">UH-Tt-Lm1</strain>
    </source>
</reference>
<keyword evidence="20" id="KW-1185">Reference proteome</keyword>
<proteinExistence type="predicted"/>
<evidence type="ECO:0000256" key="3">
    <source>
        <dbReference type="ARBA" id="ARBA00022692"/>
    </source>
</evidence>
<comment type="caution">
    <text evidence="19">The sequence shown here is derived from an EMBL/GenBank/DDBJ whole genome shotgun (WGS) entry which is preliminary data.</text>
</comment>